<dbReference type="EMBL" id="CAHR02000016">
    <property type="protein sequence ID" value="CCG80854.1"/>
    <property type="molecule type" value="Genomic_DNA"/>
</dbReference>
<dbReference type="AlphaFoldDB" id="R4X9G1"/>
<sequence>MSLKALQAEHLARRTPITNTRAAAPRTALSSKSQDALGALKSLGSSFQLRGKSSAVLRTNVEVGKLKAAAKGDVRTPVERRVYVHLKYLDKVLPFFIDAQWSVGRTLDAVASKAGLVNENARTTDEGRRLHLLCQGIVLEPSQVVGKLVKSGDSILIFRGVRPVDV</sequence>
<feature type="domain" description="ZFAND1-like ubiquitin-like" evidence="1">
    <location>
        <begin position="96"/>
        <end position="160"/>
    </location>
</feature>
<evidence type="ECO:0000259" key="1">
    <source>
        <dbReference type="Pfam" id="PF25327"/>
    </source>
</evidence>
<proteinExistence type="predicted"/>
<dbReference type="VEuPathDB" id="FungiDB:TAPDE_000497"/>
<dbReference type="STRING" id="1097556.R4X9G1"/>
<dbReference type="Pfam" id="PF25327">
    <property type="entry name" value="UBL_ZFAND1"/>
    <property type="match status" value="1"/>
</dbReference>
<dbReference type="Proteomes" id="UP000013776">
    <property type="component" value="Unassembled WGS sequence"/>
</dbReference>
<dbReference type="InterPro" id="IPR057358">
    <property type="entry name" value="UBL_ZFAND1-like"/>
</dbReference>
<accession>R4X9G1</accession>
<keyword evidence="3" id="KW-1185">Reference proteome</keyword>
<evidence type="ECO:0000313" key="2">
    <source>
        <dbReference type="EMBL" id="CCG80854.1"/>
    </source>
</evidence>
<comment type="caution">
    <text evidence="2">The sequence shown here is derived from an EMBL/GenBank/DDBJ whole genome shotgun (WGS) entry which is preliminary data.</text>
</comment>
<reference evidence="2 3" key="1">
    <citation type="journal article" date="2013" name="MBio">
        <title>Genome sequencing of the plant pathogen Taphrina deformans, the causal agent of peach leaf curl.</title>
        <authorList>
            <person name="Cisse O.H."/>
            <person name="Almeida J.M.G.C.F."/>
            <person name="Fonseca A."/>
            <person name="Kumar A.A."/>
            <person name="Salojaervi J."/>
            <person name="Overmyer K."/>
            <person name="Hauser P.M."/>
            <person name="Pagni M."/>
        </authorList>
    </citation>
    <scope>NUCLEOTIDE SEQUENCE [LARGE SCALE GENOMIC DNA]</scope>
    <source>
        <strain evidence="3">PYCC 5710 / ATCC 11124 / CBS 356.35 / IMI 108563 / JCM 9778 / NBRC 8474</strain>
    </source>
</reference>
<dbReference type="OrthoDB" id="431929at2759"/>
<gene>
    <name evidence="2" type="ORF">TAPDE_000497</name>
</gene>
<evidence type="ECO:0000313" key="3">
    <source>
        <dbReference type="Proteomes" id="UP000013776"/>
    </source>
</evidence>
<protein>
    <recommendedName>
        <fullName evidence="1">ZFAND1-like ubiquitin-like domain-containing protein</fullName>
    </recommendedName>
</protein>
<name>R4X9G1_TAPDE</name>
<organism evidence="2 3">
    <name type="scientific">Taphrina deformans (strain PYCC 5710 / ATCC 11124 / CBS 356.35 / IMI 108563 / JCM 9778 / NBRC 8474)</name>
    <name type="common">Peach leaf curl fungus</name>
    <name type="synonym">Lalaria deformans</name>
    <dbReference type="NCBI Taxonomy" id="1097556"/>
    <lineage>
        <taxon>Eukaryota</taxon>
        <taxon>Fungi</taxon>
        <taxon>Dikarya</taxon>
        <taxon>Ascomycota</taxon>
        <taxon>Taphrinomycotina</taxon>
        <taxon>Taphrinomycetes</taxon>
        <taxon>Taphrinales</taxon>
        <taxon>Taphrinaceae</taxon>
        <taxon>Taphrina</taxon>
    </lineage>
</organism>
<dbReference type="eggNOG" id="ENOG502T11I">
    <property type="taxonomic scope" value="Eukaryota"/>
</dbReference>